<gene>
    <name evidence="1" type="ORF">SAMN05421819_0051</name>
</gene>
<dbReference type="Pfam" id="PF01663">
    <property type="entry name" value="Phosphodiest"/>
    <property type="match status" value="1"/>
</dbReference>
<dbReference type="GO" id="GO:0016787">
    <property type="term" value="F:hydrolase activity"/>
    <property type="evidence" value="ECO:0007669"/>
    <property type="project" value="UniProtKB-ARBA"/>
</dbReference>
<organism evidence="1 2">
    <name type="scientific">Bryocella elongata</name>
    <dbReference type="NCBI Taxonomy" id="863522"/>
    <lineage>
        <taxon>Bacteria</taxon>
        <taxon>Pseudomonadati</taxon>
        <taxon>Acidobacteriota</taxon>
        <taxon>Terriglobia</taxon>
        <taxon>Terriglobales</taxon>
        <taxon>Acidobacteriaceae</taxon>
        <taxon>Bryocella</taxon>
    </lineage>
</organism>
<dbReference type="PANTHER" id="PTHR10151:SF120">
    <property type="entry name" value="BIS(5'-ADENOSYL)-TRIPHOSPHATASE"/>
    <property type="match status" value="1"/>
</dbReference>
<name>A0A1H5S2D5_9BACT</name>
<accession>A0A1H5S2D5</accession>
<dbReference type="SUPFAM" id="SSF53649">
    <property type="entry name" value="Alkaline phosphatase-like"/>
    <property type="match status" value="1"/>
</dbReference>
<evidence type="ECO:0000313" key="2">
    <source>
        <dbReference type="Proteomes" id="UP000236728"/>
    </source>
</evidence>
<dbReference type="PANTHER" id="PTHR10151">
    <property type="entry name" value="ECTONUCLEOTIDE PYROPHOSPHATASE/PHOSPHODIESTERASE"/>
    <property type="match status" value="1"/>
</dbReference>
<proteinExistence type="predicted"/>
<dbReference type="InterPro" id="IPR002591">
    <property type="entry name" value="Phosphodiest/P_Trfase"/>
</dbReference>
<reference evidence="1 2" key="1">
    <citation type="submission" date="2016-10" db="EMBL/GenBank/DDBJ databases">
        <authorList>
            <person name="de Groot N.N."/>
        </authorList>
    </citation>
    <scope>NUCLEOTIDE SEQUENCE [LARGE SCALE GENOMIC DNA]</scope>
    <source>
        <strain evidence="1 2">DSM 22489</strain>
    </source>
</reference>
<sequence length="450" mass="48135">MKRVSVLVLAALTTCAGIDAQAPLKEAAAGAHVVVISLDGFPARALQDPMLPMPTLRSLAARGASATAMQPINPTVTWPNHTAMITGVDASQHHVMANGLIEFPADHGEPTIEPWVAKEKLVHAHTLYEAATEKGLTTAQVDWVAIYGAKGVTWDFGERPDASGTIAHELVAQGTLTAEQVRHFGDGSSPAWRDEIWTAAAVDIIEKHKPNLLLLHLLQTDTLQHMYAPLTPAAYAAYADADACIARVVDAVREAGLLDRTTFFLVSDHGFASFTHTIHLNVGLEQQGFVHRSGDRYTGPVLMKAEGGAAEIFIPDTTQRATLVPKLKEYFATLPGVAHVYTNAEARAIGLPSEQDTDQAPQLYLTATPDYAFSDESAATLITAHPAEGQHGYLNTDSDMQALFIASGARIRSGVHVGSISNLRVAPTIASVLGVRLDQAQDSPLSEIFQ</sequence>
<dbReference type="AlphaFoldDB" id="A0A1H5S2D5"/>
<dbReference type="Gene3D" id="3.40.720.10">
    <property type="entry name" value="Alkaline Phosphatase, subunit A"/>
    <property type="match status" value="1"/>
</dbReference>
<dbReference type="InterPro" id="IPR017850">
    <property type="entry name" value="Alkaline_phosphatase_core_sf"/>
</dbReference>
<dbReference type="Proteomes" id="UP000236728">
    <property type="component" value="Unassembled WGS sequence"/>
</dbReference>
<protein>
    <submittedName>
        <fullName evidence="1">Predicted pyrophosphatase or phosphodiesterase, AlkP superfamily</fullName>
    </submittedName>
</protein>
<evidence type="ECO:0000313" key="1">
    <source>
        <dbReference type="EMBL" id="SEF44793.1"/>
    </source>
</evidence>
<dbReference type="EMBL" id="FNVA01000001">
    <property type="protein sequence ID" value="SEF44793.1"/>
    <property type="molecule type" value="Genomic_DNA"/>
</dbReference>
<keyword evidence="2" id="KW-1185">Reference proteome</keyword>